<keyword evidence="5 8" id="KW-0812">Transmembrane</keyword>
<feature type="transmembrane region" description="Helical" evidence="8">
    <location>
        <begin position="270"/>
        <end position="291"/>
    </location>
</feature>
<evidence type="ECO:0000256" key="8">
    <source>
        <dbReference type="SAM" id="Phobius"/>
    </source>
</evidence>
<gene>
    <name evidence="9" type="ORF">A2930_00985</name>
</gene>
<evidence type="ECO:0000256" key="3">
    <source>
        <dbReference type="ARBA" id="ARBA00022448"/>
    </source>
</evidence>
<reference evidence="9 10" key="1">
    <citation type="journal article" date="2016" name="Nat. Commun.">
        <title>Thousands of microbial genomes shed light on interconnected biogeochemical processes in an aquifer system.</title>
        <authorList>
            <person name="Anantharaman K."/>
            <person name="Brown C.T."/>
            <person name="Hug L.A."/>
            <person name="Sharon I."/>
            <person name="Castelle C.J."/>
            <person name="Probst A.J."/>
            <person name="Thomas B.C."/>
            <person name="Singh A."/>
            <person name="Wilkins M.J."/>
            <person name="Karaoz U."/>
            <person name="Brodie E.L."/>
            <person name="Williams K.H."/>
            <person name="Hubbard S.S."/>
            <person name="Banfield J.F."/>
        </authorList>
    </citation>
    <scope>NUCLEOTIDE SEQUENCE [LARGE SCALE GENOMIC DNA]</scope>
</reference>
<dbReference type="GO" id="GO:0055085">
    <property type="term" value="P:transmembrane transport"/>
    <property type="evidence" value="ECO:0007669"/>
    <property type="project" value="TreeGrafter"/>
</dbReference>
<sequence length="348" mass="38322">MPTKEHQIIEISFSTMLKAAFLIILLWLMWTLRDIISVILVSIVIASSIEPLNHWFARFGVPRVLGVIIIYLGGFVFFSMIVYLIIPPLLGDIIGFLGGLPNYIADTLGPNGPIYTFFPGAPTAFGDIIRSLATVLENQVEAFSRGVFSVSASFFGGIVSFGLLIVISFYLSVQEHGIENFLRIVTPLKHEEYILDLWQRSQRKIGRWLQGQMLLGVLVGVVVFLGLTILDVKYAILLAILTAVFEIIPIFGPIMAALPAVAIAWIQRPFLGLMVLLLYIVVQQFENHLIYPLVVRKTVGVSPLLAIISLVVGAELGGLVGVILSVPFAVVLVEFLNDVAARKQPKIL</sequence>
<keyword evidence="3" id="KW-0813">Transport</keyword>
<evidence type="ECO:0000256" key="6">
    <source>
        <dbReference type="ARBA" id="ARBA00022989"/>
    </source>
</evidence>
<name>A0A1F5WZ39_9BACT</name>
<feature type="transmembrane region" description="Helical" evidence="8">
    <location>
        <begin position="12"/>
        <end position="29"/>
    </location>
</feature>
<keyword evidence="7 8" id="KW-0472">Membrane</keyword>
<comment type="subcellular location">
    <subcellularLocation>
        <location evidence="1">Cell membrane</location>
        <topology evidence="1">Multi-pass membrane protein</topology>
    </subcellularLocation>
</comment>
<evidence type="ECO:0008006" key="11">
    <source>
        <dbReference type="Google" id="ProtNLM"/>
    </source>
</evidence>
<keyword evidence="6 8" id="KW-1133">Transmembrane helix</keyword>
<feature type="transmembrane region" description="Helical" evidence="8">
    <location>
        <begin position="35"/>
        <end position="52"/>
    </location>
</feature>
<comment type="caution">
    <text evidence="9">The sequence shown here is derived from an EMBL/GenBank/DDBJ whole genome shotgun (WGS) entry which is preliminary data.</text>
</comment>
<dbReference type="STRING" id="1798351.A2930_00985"/>
<feature type="transmembrane region" description="Helical" evidence="8">
    <location>
        <begin position="236"/>
        <end position="258"/>
    </location>
</feature>
<dbReference type="PANTHER" id="PTHR21716">
    <property type="entry name" value="TRANSMEMBRANE PROTEIN"/>
    <property type="match status" value="1"/>
</dbReference>
<feature type="transmembrane region" description="Helical" evidence="8">
    <location>
        <begin position="64"/>
        <end position="86"/>
    </location>
</feature>
<dbReference type="Proteomes" id="UP000178114">
    <property type="component" value="Unassembled WGS sequence"/>
</dbReference>
<dbReference type="GO" id="GO:0005886">
    <property type="term" value="C:plasma membrane"/>
    <property type="evidence" value="ECO:0007669"/>
    <property type="project" value="UniProtKB-SubCell"/>
</dbReference>
<dbReference type="EMBL" id="MFID01000025">
    <property type="protein sequence ID" value="OGF80873.1"/>
    <property type="molecule type" value="Genomic_DNA"/>
</dbReference>
<dbReference type="Pfam" id="PF01594">
    <property type="entry name" value="AI-2E_transport"/>
    <property type="match status" value="1"/>
</dbReference>
<evidence type="ECO:0000256" key="5">
    <source>
        <dbReference type="ARBA" id="ARBA00022692"/>
    </source>
</evidence>
<feature type="transmembrane region" description="Helical" evidence="8">
    <location>
        <begin position="152"/>
        <end position="173"/>
    </location>
</feature>
<feature type="transmembrane region" description="Helical" evidence="8">
    <location>
        <begin position="303"/>
        <end position="336"/>
    </location>
</feature>
<proteinExistence type="inferred from homology"/>
<evidence type="ECO:0000256" key="2">
    <source>
        <dbReference type="ARBA" id="ARBA00009773"/>
    </source>
</evidence>
<protein>
    <recommendedName>
        <fullName evidence="11">AI-2E family transporter</fullName>
    </recommendedName>
</protein>
<keyword evidence="4" id="KW-1003">Cell membrane</keyword>
<evidence type="ECO:0000256" key="4">
    <source>
        <dbReference type="ARBA" id="ARBA00022475"/>
    </source>
</evidence>
<organism evidence="9 10">
    <name type="scientific">Candidatus Giovannonibacteria bacterium RIFCSPLOWO2_01_FULL_45_34</name>
    <dbReference type="NCBI Taxonomy" id="1798351"/>
    <lineage>
        <taxon>Bacteria</taxon>
        <taxon>Candidatus Giovannoniibacteriota</taxon>
    </lineage>
</organism>
<evidence type="ECO:0000256" key="1">
    <source>
        <dbReference type="ARBA" id="ARBA00004651"/>
    </source>
</evidence>
<feature type="transmembrane region" description="Helical" evidence="8">
    <location>
        <begin position="208"/>
        <end position="230"/>
    </location>
</feature>
<dbReference type="PANTHER" id="PTHR21716:SF53">
    <property type="entry name" value="PERMEASE PERM-RELATED"/>
    <property type="match status" value="1"/>
</dbReference>
<comment type="similarity">
    <text evidence="2">Belongs to the autoinducer-2 exporter (AI-2E) (TC 2.A.86) family.</text>
</comment>
<evidence type="ECO:0000313" key="10">
    <source>
        <dbReference type="Proteomes" id="UP000178114"/>
    </source>
</evidence>
<accession>A0A1F5WZ39</accession>
<evidence type="ECO:0000313" key="9">
    <source>
        <dbReference type="EMBL" id="OGF80873.1"/>
    </source>
</evidence>
<dbReference type="InterPro" id="IPR002549">
    <property type="entry name" value="AI-2E-like"/>
</dbReference>
<dbReference type="AlphaFoldDB" id="A0A1F5WZ39"/>
<evidence type="ECO:0000256" key="7">
    <source>
        <dbReference type="ARBA" id="ARBA00023136"/>
    </source>
</evidence>